<dbReference type="InterPro" id="IPR029062">
    <property type="entry name" value="Class_I_gatase-like"/>
</dbReference>
<keyword evidence="4" id="KW-0479">Metal-binding</keyword>
<dbReference type="EC" id="3.2.1.23" evidence="3"/>
<keyword evidence="7" id="KW-0326">Glycosidase</keyword>
<evidence type="ECO:0000313" key="11">
    <source>
        <dbReference type="Proteomes" id="UP001652445"/>
    </source>
</evidence>
<name>A0ABT2UNV5_9BACL</name>
<dbReference type="SUPFAM" id="SSF51445">
    <property type="entry name" value="(Trans)glycosidases"/>
    <property type="match status" value="1"/>
</dbReference>
<keyword evidence="11" id="KW-1185">Reference proteome</keyword>
<comment type="similarity">
    <text evidence="2">Belongs to the glycosyl hydrolase 42 family.</text>
</comment>
<evidence type="ECO:0000256" key="5">
    <source>
        <dbReference type="ARBA" id="ARBA00022801"/>
    </source>
</evidence>
<evidence type="ECO:0000256" key="7">
    <source>
        <dbReference type="ARBA" id="ARBA00023295"/>
    </source>
</evidence>
<dbReference type="InterPro" id="IPR017853">
    <property type="entry name" value="GH"/>
</dbReference>
<evidence type="ECO:0000256" key="3">
    <source>
        <dbReference type="ARBA" id="ARBA00012756"/>
    </source>
</evidence>
<dbReference type="Pfam" id="PF08532">
    <property type="entry name" value="Glyco_hydro_42M"/>
    <property type="match status" value="1"/>
</dbReference>
<reference evidence="10 11" key="1">
    <citation type="submission" date="2022-09" db="EMBL/GenBank/DDBJ databases">
        <authorList>
            <person name="Han X.L."/>
            <person name="Wang Q."/>
            <person name="Lu T."/>
        </authorList>
    </citation>
    <scope>NUCLEOTIDE SEQUENCE [LARGE SCALE GENOMIC DNA]</scope>
    <source>
        <strain evidence="10 11">WQ 127069</strain>
    </source>
</reference>
<feature type="domain" description="Beta-galactosidase trimerisation" evidence="9">
    <location>
        <begin position="443"/>
        <end position="604"/>
    </location>
</feature>
<proteinExistence type="inferred from homology"/>
<accession>A0ABT2UNV5</accession>
<dbReference type="Gene3D" id="3.20.20.80">
    <property type="entry name" value="Glycosidases"/>
    <property type="match status" value="1"/>
</dbReference>
<dbReference type="PANTHER" id="PTHR36447">
    <property type="entry name" value="BETA-GALACTOSIDASE GANA"/>
    <property type="match status" value="1"/>
</dbReference>
<dbReference type="EMBL" id="JAOQIO010000099">
    <property type="protein sequence ID" value="MCU6796252.1"/>
    <property type="molecule type" value="Genomic_DNA"/>
</dbReference>
<dbReference type="SUPFAM" id="SSF52317">
    <property type="entry name" value="Class I glutamine amidotransferase-like"/>
    <property type="match status" value="1"/>
</dbReference>
<keyword evidence="6" id="KW-0862">Zinc</keyword>
<protein>
    <recommendedName>
        <fullName evidence="3">beta-galactosidase</fullName>
        <ecNumber evidence="3">3.2.1.23</ecNumber>
    </recommendedName>
</protein>
<dbReference type="Gene3D" id="3.40.50.880">
    <property type="match status" value="1"/>
</dbReference>
<dbReference type="InterPro" id="IPR003476">
    <property type="entry name" value="Glyco_hydro_42"/>
</dbReference>
<evidence type="ECO:0000256" key="2">
    <source>
        <dbReference type="ARBA" id="ARBA00005940"/>
    </source>
</evidence>
<sequence length="711" mass="80176">MTGISKLPQLPYGAVYFRKSNPPREDWERDYAVAQEDGMNINRHWFMWGAIEVEKGVYDWEDYDRHMDLAAQHGIKTIIAEMIISVPEWAAYEYKHAAYVKADGTPLRTQMGVSSSSGGFGEGSQGVLSLDCPEVRELAGKFLTALALRYKDHPAMAGYDVWNECNYSPQVCHSSYTKAKFHLWLQNKYGSLQVLNKAWHRYSYSAWEQVGTPRQLGPYPECIDWLHFTKHNFYEHMQWRVDLIRSVDDKNLITAHGIAGSINVMASMGADDWLAASKVDLYGFTWVASRKGNEPWKQWHAVDLTRAASRGKTFWHAETQGGPLWLQPQVIGRAKDDGRVTEPEDIRIWQMITLAGGARGVLFPRWRPLLDGPLFGAFGPYAMDGSRTPRSDMASTIAKWANAREQRELLESTPVQGEIGILVVPDTQVFDYLLNREGKNAFYEQAMWGAYQGFFDLGIQADWVHIEDIANYRVLYWPYPVMIGSHEAEALQQWVADGGTLISEGCPAYFGDRGKVGTLQPNHGLDQVFGVVEDNVEFMPDISDAVSFELGGVQVRGSIYNQSYRSAGGQVIGQYSDGSVAVVEHVYRKGKTMLVGTFPSAAYYHTHDEGNLQYFSKVLDWAGIQPHVTRSNAKLQVRLSRGTDGSLYIWVVNPHREAQNVELELSEAWGAWNAEHVYWGDTEWSQQGMGLQLTIPGRDAWVARVTAVDKA</sequence>
<comment type="caution">
    <text evidence="10">The sequence shown here is derived from an EMBL/GenBank/DDBJ whole genome shotgun (WGS) entry which is preliminary data.</text>
</comment>
<dbReference type="RefSeq" id="WP_262687065.1">
    <property type="nucleotide sequence ID" value="NZ_JAOQIO010000099.1"/>
</dbReference>
<feature type="domain" description="Glycoside hydrolase family 42 N-terminal" evidence="8">
    <location>
        <begin position="23"/>
        <end position="367"/>
    </location>
</feature>
<organism evidence="10 11">
    <name type="scientific">Paenibacillus baimaensis</name>
    <dbReference type="NCBI Taxonomy" id="2982185"/>
    <lineage>
        <taxon>Bacteria</taxon>
        <taxon>Bacillati</taxon>
        <taxon>Bacillota</taxon>
        <taxon>Bacilli</taxon>
        <taxon>Bacillales</taxon>
        <taxon>Paenibacillaceae</taxon>
        <taxon>Paenibacillus</taxon>
    </lineage>
</organism>
<dbReference type="InterPro" id="IPR013738">
    <property type="entry name" value="Beta_galactosidase_Trimer"/>
</dbReference>
<dbReference type="Pfam" id="PF02449">
    <property type="entry name" value="Glyco_hydro_42"/>
    <property type="match status" value="1"/>
</dbReference>
<dbReference type="PANTHER" id="PTHR36447:SF2">
    <property type="entry name" value="BETA-GALACTOSIDASE YESZ"/>
    <property type="match status" value="1"/>
</dbReference>
<evidence type="ECO:0000259" key="9">
    <source>
        <dbReference type="Pfam" id="PF08532"/>
    </source>
</evidence>
<keyword evidence="5" id="KW-0378">Hydrolase</keyword>
<dbReference type="InterPro" id="IPR013529">
    <property type="entry name" value="Glyco_hydro_42_N"/>
</dbReference>
<comment type="catalytic activity">
    <reaction evidence="1">
        <text>Hydrolysis of terminal non-reducing beta-D-galactose residues in beta-D-galactosides.</text>
        <dbReference type="EC" id="3.2.1.23"/>
    </reaction>
</comment>
<evidence type="ECO:0000256" key="1">
    <source>
        <dbReference type="ARBA" id="ARBA00001412"/>
    </source>
</evidence>
<evidence type="ECO:0000256" key="6">
    <source>
        <dbReference type="ARBA" id="ARBA00022833"/>
    </source>
</evidence>
<evidence type="ECO:0000259" key="8">
    <source>
        <dbReference type="Pfam" id="PF02449"/>
    </source>
</evidence>
<dbReference type="Proteomes" id="UP001652445">
    <property type="component" value="Unassembled WGS sequence"/>
</dbReference>
<evidence type="ECO:0000256" key="4">
    <source>
        <dbReference type="ARBA" id="ARBA00022723"/>
    </source>
</evidence>
<dbReference type="CDD" id="cd03143">
    <property type="entry name" value="A4_beta-galactosidase_middle_domain"/>
    <property type="match status" value="1"/>
</dbReference>
<evidence type="ECO:0000313" key="10">
    <source>
        <dbReference type="EMBL" id="MCU6796252.1"/>
    </source>
</evidence>
<gene>
    <name evidence="10" type="ORF">OB236_29430</name>
</gene>